<gene>
    <name evidence="1" type="ORF">HYDPIDRAFT_111278</name>
</gene>
<evidence type="ECO:0000313" key="1">
    <source>
        <dbReference type="EMBL" id="KIJ64707.1"/>
    </source>
</evidence>
<sequence>MALKTRRWKDAALRAQIKAAICVVSSVVVPRRAQRRRCSQLLHDSVICRICQDRKSS</sequence>
<evidence type="ECO:0000313" key="2">
    <source>
        <dbReference type="Proteomes" id="UP000053820"/>
    </source>
</evidence>
<accession>A0A0C9WG29</accession>
<reference evidence="1 2" key="1">
    <citation type="submission" date="2014-04" db="EMBL/GenBank/DDBJ databases">
        <title>Evolutionary Origins and Diversification of the Mycorrhizal Mutualists.</title>
        <authorList>
            <consortium name="DOE Joint Genome Institute"/>
            <consortium name="Mycorrhizal Genomics Consortium"/>
            <person name="Kohler A."/>
            <person name="Kuo A."/>
            <person name="Nagy L.G."/>
            <person name="Floudas D."/>
            <person name="Copeland A."/>
            <person name="Barry K.W."/>
            <person name="Cichocki N."/>
            <person name="Veneault-Fourrey C."/>
            <person name="LaButti K."/>
            <person name="Lindquist E.A."/>
            <person name="Lipzen A."/>
            <person name="Lundell T."/>
            <person name="Morin E."/>
            <person name="Murat C."/>
            <person name="Riley R."/>
            <person name="Ohm R."/>
            <person name="Sun H."/>
            <person name="Tunlid A."/>
            <person name="Henrissat B."/>
            <person name="Grigoriev I.V."/>
            <person name="Hibbett D.S."/>
            <person name="Martin F."/>
        </authorList>
    </citation>
    <scope>NUCLEOTIDE SEQUENCE [LARGE SCALE GENOMIC DNA]</scope>
    <source>
        <strain evidence="1 2">MD-312</strain>
    </source>
</reference>
<organism evidence="1 2">
    <name type="scientific">Hydnomerulius pinastri MD-312</name>
    <dbReference type="NCBI Taxonomy" id="994086"/>
    <lineage>
        <taxon>Eukaryota</taxon>
        <taxon>Fungi</taxon>
        <taxon>Dikarya</taxon>
        <taxon>Basidiomycota</taxon>
        <taxon>Agaricomycotina</taxon>
        <taxon>Agaricomycetes</taxon>
        <taxon>Agaricomycetidae</taxon>
        <taxon>Boletales</taxon>
        <taxon>Boletales incertae sedis</taxon>
        <taxon>Leucogyrophana</taxon>
    </lineage>
</organism>
<keyword evidence="2" id="KW-1185">Reference proteome</keyword>
<protein>
    <submittedName>
        <fullName evidence="1">Uncharacterized protein</fullName>
    </submittedName>
</protein>
<name>A0A0C9WG29_9AGAM</name>
<dbReference type="EMBL" id="KN839845">
    <property type="protein sequence ID" value="KIJ64707.1"/>
    <property type="molecule type" value="Genomic_DNA"/>
</dbReference>
<dbReference type="AlphaFoldDB" id="A0A0C9WG29"/>
<dbReference type="Proteomes" id="UP000053820">
    <property type="component" value="Unassembled WGS sequence"/>
</dbReference>
<proteinExistence type="predicted"/>
<dbReference type="HOGENOM" id="CLU_2996747_0_0_1"/>